<dbReference type="Gene3D" id="3.40.50.300">
    <property type="entry name" value="P-loop containing nucleotide triphosphate hydrolases"/>
    <property type="match status" value="1"/>
</dbReference>
<gene>
    <name evidence="4" type="ORF">OU682_03255</name>
</gene>
<dbReference type="PANTHER" id="PTHR10605">
    <property type="entry name" value="HEPARAN SULFATE SULFOTRANSFERASE"/>
    <property type="match status" value="1"/>
</dbReference>
<evidence type="ECO:0000313" key="4">
    <source>
        <dbReference type="EMBL" id="MCZ0960634.1"/>
    </source>
</evidence>
<sequence>MRKPDFLIIGAAKSATTWLQNSLQANPDIFMPDPELHFFSRHYGEGLDSYLRHFDAAGARIAGEKSNTYLSDPAAAERIARDLPDVSLIAQLRDPVARAYSDYCMLFRRGEVGADIENHLDPRRAAHGRFLSHGLYSRQIDRVLALFPPDRLLVLFYEDIRTDAQGSLDRLAAHIGCAGPLARPVAERVKDARRPVVPPRLRRVLTPLRPVLDPVRHLAPLRLLRASVARELAYPPLAPDLAARMEDFFAEDTARLERLTGRDLSIWRQRHPAGQDAAHV</sequence>
<dbReference type="PANTHER" id="PTHR10605:SF56">
    <property type="entry name" value="BIFUNCTIONAL HEPARAN SULFATE N-DEACETYLASE_N-SULFOTRANSFERASE"/>
    <property type="match status" value="1"/>
</dbReference>
<evidence type="ECO:0000256" key="2">
    <source>
        <dbReference type="ARBA" id="ARBA00023180"/>
    </source>
</evidence>
<proteinExistence type="predicted"/>
<dbReference type="EMBL" id="JAPTYD010000002">
    <property type="protein sequence ID" value="MCZ0960634.1"/>
    <property type="molecule type" value="Genomic_DNA"/>
</dbReference>
<dbReference type="RefSeq" id="WP_268940625.1">
    <property type="nucleotide sequence ID" value="NZ_JAPTYD010000002.1"/>
</dbReference>
<reference evidence="4" key="1">
    <citation type="submission" date="2022-12" db="EMBL/GenBank/DDBJ databases">
        <title>Paracoccus sp. EF6 isolated from a lake water.</title>
        <authorList>
            <person name="Liu H."/>
        </authorList>
    </citation>
    <scope>NUCLEOTIDE SEQUENCE</scope>
    <source>
        <strain evidence="4">EF6</strain>
    </source>
</reference>
<evidence type="ECO:0000256" key="1">
    <source>
        <dbReference type="ARBA" id="ARBA00022679"/>
    </source>
</evidence>
<dbReference type="InterPro" id="IPR037359">
    <property type="entry name" value="NST/OST"/>
</dbReference>
<evidence type="ECO:0000313" key="5">
    <source>
        <dbReference type="Proteomes" id="UP001149822"/>
    </source>
</evidence>
<protein>
    <submittedName>
        <fullName evidence="4">Sulfotransferase</fullName>
    </submittedName>
</protein>
<organism evidence="4 5">
    <name type="scientific">Paracoccus benzoatiresistens</name>
    <dbReference type="NCBI Taxonomy" id="2997341"/>
    <lineage>
        <taxon>Bacteria</taxon>
        <taxon>Pseudomonadati</taxon>
        <taxon>Pseudomonadota</taxon>
        <taxon>Alphaproteobacteria</taxon>
        <taxon>Rhodobacterales</taxon>
        <taxon>Paracoccaceae</taxon>
        <taxon>Paracoccus</taxon>
    </lineage>
</organism>
<dbReference type="Proteomes" id="UP001149822">
    <property type="component" value="Unassembled WGS sequence"/>
</dbReference>
<keyword evidence="1" id="KW-0808">Transferase</keyword>
<dbReference type="InterPro" id="IPR027417">
    <property type="entry name" value="P-loop_NTPase"/>
</dbReference>
<dbReference type="Pfam" id="PF00685">
    <property type="entry name" value="Sulfotransfer_1"/>
    <property type="match status" value="1"/>
</dbReference>
<keyword evidence="5" id="KW-1185">Reference proteome</keyword>
<comment type="caution">
    <text evidence="4">The sequence shown here is derived from an EMBL/GenBank/DDBJ whole genome shotgun (WGS) entry which is preliminary data.</text>
</comment>
<evidence type="ECO:0000259" key="3">
    <source>
        <dbReference type="Pfam" id="PF00685"/>
    </source>
</evidence>
<keyword evidence="2" id="KW-0325">Glycoprotein</keyword>
<name>A0ABT4J0J7_9RHOB</name>
<dbReference type="SUPFAM" id="SSF52540">
    <property type="entry name" value="P-loop containing nucleoside triphosphate hydrolases"/>
    <property type="match status" value="1"/>
</dbReference>
<feature type="domain" description="Sulfotransferase" evidence="3">
    <location>
        <begin position="4"/>
        <end position="178"/>
    </location>
</feature>
<dbReference type="InterPro" id="IPR000863">
    <property type="entry name" value="Sulfotransferase_dom"/>
</dbReference>
<accession>A0ABT4J0J7</accession>